<name>A0A2P4XVW4_9STRA</name>
<dbReference type="Proteomes" id="UP000237271">
    <property type="component" value="Unassembled WGS sequence"/>
</dbReference>
<evidence type="ECO:0000313" key="2">
    <source>
        <dbReference type="EMBL" id="POM69696.1"/>
    </source>
</evidence>
<sequence length="94" mass="11011">MEHIKRPEERMDNVKAKIDGTTLDNKSKKRQQEPKQEQDKPKRGRGSHTVLLATIWERFNAKQFVAMMKLFVADDLKLDPGADDYRDRALELEN</sequence>
<feature type="region of interest" description="Disordered" evidence="1">
    <location>
        <begin position="1"/>
        <end position="47"/>
    </location>
</feature>
<comment type="caution">
    <text evidence="2">The sequence shown here is derived from an EMBL/GenBank/DDBJ whole genome shotgun (WGS) entry which is preliminary data.</text>
</comment>
<dbReference type="EMBL" id="NCKW01007829">
    <property type="protein sequence ID" value="POM69696.1"/>
    <property type="molecule type" value="Genomic_DNA"/>
</dbReference>
<organism evidence="2 3">
    <name type="scientific">Phytophthora palmivora</name>
    <dbReference type="NCBI Taxonomy" id="4796"/>
    <lineage>
        <taxon>Eukaryota</taxon>
        <taxon>Sar</taxon>
        <taxon>Stramenopiles</taxon>
        <taxon>Oomycota</taxon>
        <taxon>Peronosporomycetes</taxon>
        <taxon>Peronosporales</taxon>
        <taxon>Peronosporaceae</taxon>
        <taxon>Phytophthora</taxon>
    </lineage>
</organism>
<protein>
    <submittedName>
        <fullName evidence="2">Uncharacterized protein</fullName>
    </submittedName>
</protein>
<reference evidence="2 3" key="1">
    <citation type="journal article" date="2017" name="Genome Biol. Evol.">
        <title>Phytophthora megakarya and P. palmivora, closely related causal agents of cacao black pod rot, underwent increases in genome sizes and gene numbers by different mechanisms.</title>
        <authorList>
            <person name="Ali S.S."/>
            <person name="Shao J."/>
            <person name="Lary D.J."/>
            <person name="Kronmiller B."/>
            <person name="Shen D."/>
            <person name="Strem M.D."/>
            <person name="Amoako-Attah I."/>
            <person name="Akrofi A.Y."/>
            <person name="Begoude B.A."/>
            <person name="Ten Hoopen G.M."/>
            <person name="Coulibaly K."/>
            <person name="Kebe B.I."/>
            <person name="Melnick R.L."/>
            <person name="Guiltinan M.J."/>
            <person name="Tyler B.M."/>
            <person name="Meinhardt L.W."/>
            <person name="Bailey B.A."/>
        </authorList>
    </citation>
    <scope>NUCLEOTIDE SEQUENCE [LARGE SCALE GENOMIC DNA]</scope>
    <source>
        <strain evidence="3">sbr112.9</strain>
    </source>
</reference>
<evidence type="ECO:0000313" key="3">
    <source>
        <dbReference type="Proteomes" id="UP000237271"/>
    </source>
</evidence>
<feature type="compositionally biased region" description="Basic and acidic residues" evidence="1">
    <location>
        <begin position="30"/>
        <end position="41"/>
    </location>
</feature>
<proteinExistence type="predicted"/>
<accession>A0A2P4XVW4</accession>
<evidence type="ECO:0000256" key="1">
    <source>
        <dbReference type="SAM" id="MobiDB-lite"/>
    </source>
</evidence>
<dbReference type="AlphaFoldDB" id="A0A2P4XVW4"/>
<gene>
    <name evidence="2" type="ORF">PHPALM_13991</name>
</gene>
<keyword evidence="3" id="KW-1185">Reference proteome</keyword>
<feature type="compositionally biased region" description="Basic and acidic residues" evidence="1">
    <location>
        <begin position="1"/>
        <end position="18"/>
    </location>
</feature>